<name>A0ABN3V9Z0_9PSEU</name>
<comment type="caution">
    <text evidence="9">The sequence shown here is derived from an EMBL/GenBank/DDBJ whole genome shotgun (WGS) entry which is preliminary data.</text>
</comment>
<gene>
    <name evidence="9" type="ORF">GCM10010470_18040</name>
</gene>
<dbReference type="InterPro" id="IPR051322">
    <property type="entry name" value="AA_ABC_Transporter_Permease"/>
</dbReference>
<dbReference type="Gene3D" id="1.10.3720.10">
    <property type="entry name" value="MetI-like"/>
    <property type="match status" value="1"/>
</dbReference>
<sequence length="228" mass="23611">MSDATPWPEVLEILGEATGQTLYMVLISTLLAVVGGLPLGVLLHLSSPNGLNPRPALYRILGVVVDVVRSIPFVVLLVVLASFTRLLIGTSIGSSAVIVPLTIGAVPFFARLTQNALREVSFTVVEAAITTGSSRLRIVWTVLLGEARAALVGAVGVTAVALIGYAAMAGAIGGGGLGTTAIQDGYQGYDDRILYGSVVVLGVLAFAMQLITDIAAKVVDRRRSANIS</sequence>
<feature type="transmembrane region" description="Helical" evidence="7">
    <location>
        <begin position="193"/>
        <end position="216"/>
    </location>
</feature>
<dbReference type="CDD" id="cd06261">
    <property type="entry name" value="TM_PBP2"/>
    <property type="match status" value="1"/>
</dbReference>
<evidence type="ECO:0000256" key="2">
    <source>
        <dbReference type="ARBA" id="ARBA00022448"/>
    </source>
</evidence>
<dbReference type="PROSITE" id="PS50928">
    <property type="entry name" value="ABC_TM1"/>
    <property type="match status" value="1"/>
</dbReference>
<feature type="transmembrane region" description="Helical" evidence="7">
    <location>
        <begin position="57"/>
        <end position="80"/>
    </location>
</feature>
<organism evidence="9 10">
    <name type="scientific">Saccharopolyspora taberi</name>
    <dbReference type="NCBI Taxonomy" id="60895"/>
    <lineage>
        <taxon>Bacteria</taxon>
        <taxon>Bacillati</taxon>
        <taxon>Actinomycetota</taxon>
        <taxon>Actinomycetes</taxon>
        <taxon>Pseudonocardiales</taxon>
        <taxon>Pseudonocardiaceae</taxon>
        <taxon>Saccharopolyspora</taxon>
    </lineage>
</organism>
<feature type="transmembrane region" description="Helical" evidence="7">
    <location>
        <begin position="149"/>
        <end position="173"/>
    </location>
</feature>
<evidence type="ECO:0000256" key="3">
    <source>
        <dbReference type="ARBA" id="ARBA00022475"/>
    </source>
</evidence>
<feature type="domain" description="ABC transmembrane type-1" evidence="8">
    <location>
        <begin position="18"/>
        <end position="216"/>
    </location>
</feature>
<evidence type="ECO:0000259" key="8">
    <source>
        <dbReference type="PROSITE" id="PS50928"/>
    </source>
</evidence>
<keyword evidence="3" id="KW-1003">Cell membrane</keyword>
<dbReference type="Pfam" id="PF00528">
    <property type="entry name" value="BPD_transp_1"/>
    <property type="match status" value="1"/>
</dbReference>
<evidence type="ECO:0000256" key="6">
    <source>
        <dbReference type="ARBA" id="ARBA00023136"/>
    </source>
</evidence>
<dbReference type="InterPro" id="IPR035906">
    <property type="entry name" value="MetI-like_sf"/>
</dbReference>
<evidence type="ECO:0000256" key="4">
    <source>
        <dbReference type="ARBA" id="ARBA00022692"/>
    </source>
</evidence>
<dbReference type="InterPro" id="IPR000515">
    <property type="entry name" value="MetI-like"/>
</dbReference>
<protein>
    <submittedName>
        <fullName evidence="9">ABC transporter permease</fullName>
    </submittedName>
</protein>
<feature type="transmembrane region" description="Helical" evidence="7">
    <location>
        <begin position="86"/>
        <end position="110"/>
    </location>
</feature>
<dbReference type="PANTHER" id="PTHR30450">
    <property type="entry name" value="ABC TRANSPORTER PERMEASE"/>
    <property type="match status" value="1"/>
</dbReference>
<evidence type="ECO:0000313" key="9">
    <source>
        <dbReference type="EMBL" id="GAA2784366.1"/>
    </source>
</evidence>
<keyword evidence="5 7" id="KW-1133">Transmembrane helix</keyword>
<accession>A0ABN3V9Z0</accession>
<dbReference type="Proteomes" id="UP001500979">
    <property type="component" value="Unassembled WGS sequence"/>
</dbReference>
<comment type="subcellular location">
    <subcellularLocation>
        <location evidence="1 7">Cell membrane</location>
        <topology evidence="1 7">Multi-pass membrane protein</topology>
    </subcellularLocation>
</comment>
<dbReference type="PANTHER" id="PTHR30450:SF1">
    <property type="entry name" value="D-METHIONINE TRANSPORT SYSTEM PERMEASE PROTEIN METI-RELATED"/>
    <property type="match status" value="1"/>
</dbReference>
<evidence type="ECO:0000256" key="1">
    <source>
        <dbReference type="ARBA" id="ARBA00004651"/>
    </source>
</evidence>
<keyword evidence="10" id="KW-1185">Reference proteome</keyword>
<evidence type="ECO:0000313" key="10">
    <source>
        <dbReference type="Proteomes" id="UP001500979"/>
    </source>
</evidence>
<dbReference type="RefSeq" id="WP_344679042.1">
    <property type="nucleotide sequence ID" value="NZ_BAAAUX010000010.1"/>
</dbReference>
<dbReference type="SUPFAM" id="SSF161098">
    <property type="entry name" value="MetI-like"/>
    <property type="match status" value="1"/>
</dbReference>
<dbReference type="EMBL" id="BAAAUX010000010">
    <property type="protein sequence ID" value="GAA2784366.1"/>
    <property type="molecule type" value="Genomic_DNA"/>
</dbReference>
<keyword evidence="4 7" id="KW-0812">Transmembrane</keyword>
<keyword evidence="6 7" id="KW-0472">Membrane</keyword>
<evidence type="ECO:0000256" key="7">
    <source>
        <dbReference type="RuleBase" id="RU363032"/>
    </source>
</evidence>
<comment type="similarity">
    <text evidence="7">Belongs to the binding-protein-dependent transport system permease family.</text>
</comment>
<proteinExistence type="inferred from homology"/>
<keyword evidence="2 7" id="KW-0813">Transport</keyword>
<evidence type="ECO:0000256" key="5">
    <source>
        <dbReference type="ARBA" id="ARBA00022989"/>
    </source>
</evidence>
<reference evidence="9 10" key="1">
    <citation type="journal article" date="2019" name="Int. J. Syst. Evol. Microbiol.">
        <title>The Global Catalogue of Microorganisms (GCM) 10K type strain sequencing project: providing services to taxonomists for standard genome sequencing and annotation.</title>
        <authorList>
            <consortium name="The Broad Institute Genomics Platform"/>
            <consortium name="The Broad Institute Genome Sequencing Center for Infectious Disease"/>
            <person name="Wu L."/>
            <person name="Ma J."/>
        </authorList>
    </citation>
    <scope>NUCLEOTIDE SEQUENCE [LARGE SCALE GENOMIC DNA]</scope>
    <source>
        <strain evidence="9 10">JCM 9383</strain>
    </source>
</reference>
<feature type="transmembrane region" description="Helical" evidence="7">
    <location>
        <begin position="20"/>
        <end position="45"/>
    </location>
</feature>